<feature type="domain" description="ABC transporter" evidence="9">
    <location>
        <begin position="405"/>
        <end position="624"/>
    </location>
</feature>
<dbReference type="InterPro" id="IPR044746">
    <property type="entry name" value="ABCC_6TM_D1"/>
</dbReference>
<evidence type="ECO:0000256" key="6">
    <source>
        <dbReference type="ARBA" id="ARBA00022989"/>
    </source>
</evidence>
<feature type="transmembrane region" description="Helical" evidence="8">
    <location>
        <begin position="314"/>
        <end position="338"/>
    </location>
</feature>
<protein>
    <recommendedName>
        <fullName evidence="13">Multidrug resistance-associated protein 4-like</fullName>
    </recommendedName>
</protein>
<dbReference type="PROSITE" id="PS50893">
    <property type="entry name" value="ABC_TRANSPORTER_2"/>
    <property type="match status" value="2"/>
</dbReference>
<dbReference type="SMART" id="SM00382">
    <property type="entry name" value="AAA"/>
    <property type="match status" value="2"/>
</dbReference>
<evidence type="ECO:0000256" key="2">
    <source>
        <dbReference type="ARBA" id="ARBA00022448"/>
    </source>
</evidence>
<evidence type="ECO:0000259" key="9">
    <source>
        <dbReference type="PROSITE" id="PS50893"/>
    </source>
</evidence>
<keyword evidence="6 8" id="KW-1133">Transmembrane helix</keyword>
<evidence type="ECO:0000256" key="4">
    <source>
        <dbReference type="ARBA" id="ARBA00022741"/>
    </source>
</evidence>
<feature type="transmembrane region" description="Helical" evidence="8">
    <location>
        <begin position="1014"/>
        <end position="1032"/>
    </location>
</feature>
<evidence type="ECO:0000313" key="12">
    <source>
        <dbReference type="Proteomes" id="UP001652700"/>
    </source>
</evidence>
<feature type="transmembrane region" description="Helical" evidence="8">
    <location>
        <begin position="130"/>
        <end position="148"/>
    </location>
</feature>
<keyword evidence="7 8" id="KW-0472">Membrane</keyword>
<dbReference type="PANTHER" id="PTHR24223">
    <property type="entry name" value="ATP-BINDING CASSETTE SUB-FAMILY C"/>
    <property type="match status" value="1"/>
</dbReference>
<dbReference type="InterPro" id="IPR027417">
    <property type="entry name" value="P-loop_NTPase"/>
</dbReference>
<evidence type="ECO:0000259" key="10">
    <source>
        <dbReference type="PROSITE" id="PS50929"/>
    </source>
</evidence>
<dbReference type="Gene3D" id="1.20.1560.10">
    <property type="entry name" value="ABC transporter type 1, transmembrane domain"/>
    <property type="match status" value="2"/>
</dbReference>
<keyword evidence="2" id="KW-0813">Transport</keyword>
<feature type="transmembrane region" description="Helical" evidence="8">
    <location>
        <begin position="896"/>
        <end position="915"/>
    </location>
</feature>
<feature type="domain" description="ABC transmembrane type-1" evidence="10">
    <location>
        <begin position="153"/>
        <end position="366"/>
    </location>
</feature>
<comment type="subcellular location">
    <subcellularLocation>
        <location evidence="1">Membrane</location>
        <topology evidence="1">Multi-pass membrane protein</topology>
    </subcellularLocation>
</comment>
<dbReference type="RefSeq" id="XP_050500028.1">
    <property type="nucleotide sequence ID" value="XM_050644071.1"/>
</dbReference>
<feature type="transmembrane region" description="Helical" evidence="8">
    <location>
        <begin position="344"/>
        <end position="365"/>
    </location>
</feature>
<evidence type="ECO:0000313" key="11">
    <source>
        <dbReference type="EnsemblMetazoa" id="XP_050500028.1"/>
    </source>
</evidence>
<dbReference type="EnsemblMetazoa" id="XM_050644071.1">
    <property type="protein sequence ID" value="XP_050500028.1"/>
    <property type="gene ID" value="LOC114333772"/>
</dbReference>
<keyword evidence="4" id="KW-0547">Nucleotide-binding</keyword>
<dbReference type="Pfam" id="PF00005">
    <property type="entry name" value="ABC_tran"/>
    <property type="match status" value="2"/>
</dbReference>
<dbReference type="Pfam" id="PF00664">
    <property type="entry name" value="ABC_membrane"/>
    <property type="match status" value="2"/>
</dbReference>
<organism evidence="11 12">
    <name type="scientific">Diabrotica virgifera virgifera</name>
    <name type="common">western corn rootworm</name>
    <dbReference type="NCBI Taxonomy" id="50390"/>
    <lineage>
        <taxon>Eukaryota</taxon>
        <taxon>Metazoa</taxon>
        <taxon>Ecdysozoa</taxon>
        <taxon>Arthropoda</taxon>
        <taxon>Hexapoda</taxon>
        <taxon>Insecta</taxon>
        <taxon>Pterygota</taxon>
        <taxon>Neoptera</taxon>
        <taxon>Endopterygota</taxon>
        <taxon>Coleoptera</taxon>
        <taxon>Polyphaga</taxon>
        <taxon>Cucujiformia</taxon>
        <taxon>Chrysomeloidea</taxon>
        <taxon>Chrysomelidae</taxon>
        <taxon>Galerucinae</taxon>
        <taxon>Diabroticina</taxon>
        <taxon>Diabroticites</taxon>
        <taxon>Diabrotica</taxon>
    </lineage>
</organism>
<dbReference type="CDD" id="cd03250">
    <property type="entry name" value="ABCC_MRP_domain1"/>
    <property type="match status" value="1"/>
</dbReference>
<evidence type="ECO:0000256" key="7">
    <source>
        <dbReference type="ARBA" id="ARBA00023136"/>
    </source>
</evidence>
<feature type="transmembrane region" description="Helical" evidence="8">
    <location>
        <begin position="231"/>
        <end position="250"/>
    </location>
</feature>
<dbReference type="CDD" id="cd18580">
    <property type="entry name" value="ABC_6TM_ABCC_D2"/>
    <property type="match status" value="1"/>
</dbReference>
<dbReference type="SUPFAM" id="SSF90123">
    <property type="entry name" value="ABC transporter transmembrane region"/>
    <property type="match status" value="2"/>
</dbReference>
<evidence type="ECO:0000256" key="3">
    <source>
        <dbReference type="ARBA" id="ARBA00022692"/>
    </source>
</evidence>
<feature type="transmembrane region" description="Helical" evidence="8">
    <location>
        <begin position="979"/>
        <end position="1002"/>
    </location>
</feature>
<dbReference type="PANTHER" id="PTHR24223:SF448">
    <property type="entry name" value="FI20146P1-RELATED"/>
    <property type="match status" value="1"/>
</dbReference>
<dbReference type="InterPro" id="IPR050173">
    <property type="entry name" value="ABC_transporter_C-like"/>
</dbReference>
<dbReference type="InterPro" id="IPR011527">
    <property type="entry name" value="ABC1_TM_dom"/>
</dbReference>
<dbReference type="Proteomes" id="UP001652700">
    <property type="component" value="Unplaced"/>
</dbReference>
<name>A0ABM5JQ10_DIAVI</name>
<keyword evidence="12" id="KW-1185">Reference proteome</keyword>
<feature type="domain" description="ABC transporter" evidence="9">
    <location>
        <begin position="1070"/>
        <end position="1298"/>
    </location>
</feature>
<feature type="domain" description="ABC transmembrane type-1" evidence="10">
    <location>
        <begin position="802"/>
        <end position="1037"/>
    </location>
</feature>
<sequence>MDHCGVKKRSINPRQTANLFSLLTFTYSWDLIKRAYQHGLSEDDLYEVVKNCRSKNLGKKLEKEYVKQQQKKNPKSVFLILWQMFGLKYFLVGCFDLCFRIAKSTFEPDALSSLISYFSEGQTKITRNDAYYYLAIVLFFNYMITLIYDNMLVYFSIIGIQIRTAFSSFLYRKALKLSPTALTEISVGNIVTLITKDVQTFERGMWTLNTVVVGIAHCSVVTYLLYRRIGITTFAGIVLYFLIIPVQMYLGNILKKFRIQTNRYTDQRLQIFQEALSVIKIIKMYTWEDYFLGKVDTARKLEIKKMLSLLYMRIAVETSGLLVSKLGFYLLVMTYIWVNDEAEATTVFFIMSNYGTISYTLGILIPDGITTTYEFLSTTTRLNSVLQAKELPIPKIKDKTSRPTIHIKDASISLGKENILNNITLKVTPGLTLVTGQVGSGKSSLLKLMLQSYPLNTGDVSVEGRISYASQDPWLFPSSVKQNILFGEDLDPKRYAEVLRICALEFDLKLLEKGDETILIDKGSNLSKGQQARINLARAVYRISDIYLLDDCLTALDNEVQDYIFKECIQTFLKGKICVLVTQTERHMKQSDIVVIMKNGEIFKTTRPTNQSLKEIKDINTLQNDDVKEKEMVENDNRENKKLLEAEQTVEQRKKVYEETIQKGSVSYKNYKKYFGFGGFALMVIYCIVCGGFQFATSYSDKLLTKWVDDQQHVINFKAKLMQFNISSLDPYQNESFTLLTNGKALKDEIKDFNFTNNNNFTKINKSKNVNTHNNNLTKENIIQGFDKAQEKAKNTFKWYYIMLFSGAVMDIIKTGIIYDICRRASINLHYTLVKNILNAVMHFFDTHFIGNILNRLSQDLVMMDERLGYILNESFGVIYMMCGTAILIVSVNKLFIFYTVFIITCLMALGRIYLPFNRNMKRLEASTRSPMIGHLNATLEGITTVRAYKAENILTDEFDRHHDLFTSTYYTRTVFHRAYGFCATFLSTTLVTMLILTFIFIDTGASAGNVGLALQQAFLLGSFIASAVNVYTDLETMMTSVERVFEYTDIETEKQDGTLVTGWPKEGSISYEYVSLTYNKTDHILKNVSFEVKSNEKIGIIGRTGAGKSSLISTIFRLYGIHGKILIDKIDIKTLPLKILRKNIAIIPQDPVLFSGTIRSNLDPFNKFNDEELWSAIDKANLKSFILDLDSKIIASSSSLSLGQKQMFCVARAIISNAKIIVLDEATANMDNETQTLVNKSIRDNFSGCTVLTIAHRLENIIESDKILVMDRGEVREYANPEQLLKNKESYFSKMVQKTLNY</sequence>
<feature type="transmembrane region" description="Helical" evidence="8">
    <location>
        <begin position="206"/>
        <end position="225"/>
    </location>
</feature>
<evidence type="ECO:0000256" key="1">
    <source>
        <dbReference type="ARBA" id="ARBA00004141"/>
    </source>
</evidence>
<evidence type="ECO:0000256" key="5">
    <source>
        <dbReference type="ARBA" id="ARBA00022840"/>
    </source>
</evidence>
<reference evidence="11" key="1">
    <citation type="submission" date="2025-05" db="UniProtKB">
        <authorList>
            <consortium name="EnsemblMetazoa"/>
        </authorList>
    </citation>
    <scope>IDENTIFICATION</scope>
</reference>
<dbReference type="GeneID" id="114333772"/>
<evidence type="ECO:0008006" key="13">
    <source>
        <dbReference type="Google" id="ProtNLM"/>
    </source>
</evidence>
<proteinExistence type="predicted"/>
<dbReference type="InterPro" id="IPR036640">
    <property type="entry name" value="ABC1_TM_sf"/>
</dbReference>
<dbReference type="InterPro" id="IPR017871">
    <property type="entry name" value="ABC_transporter-like_CS"/>
</dbReference>
<dbReference type="CDD" id="cd03244">
    <property type="entry name" value="ABCC_MRP_domain2"/>
    <property type="match status" value="1"/>
</dbReference>
<keyword evidence="3 8" id="KW-0812">Transmembrane</keyword>
<dbReference type="CDD" id="cd18579">
    <property type="entry name" value="ABC_6TM_ABCC_D1"/>
    <property type="match status" value="1"/>
</dbReference>
<dbReference type="InterPro" id="IPR003593">
    <property type="entry name" value="AAA+_ATPase"/>
</dbReference>
<dbReference type="PROSITE" id="PS50929">
    <property type="entry name" value="ABC_TM1F"/>
    <property type="match status" value="2"/>
</dbReference>
<dbReference type="SUPFAM" id="SSF52540">
    <property type="entry name" value="P-loop containing nucleoside triphosphate hydrolases"/>
    <property type="match status" value="2"/>
</dbReference>
<keyword evidence="5" id="KW-0067">ATP-binding</keyword>
<dbReference type="Gene3D" id="3.40.50.300">
    <property type="entry name" value="P-loop containing nucleotide triphosphate hydrolases"/>
    <property type="match status" value="2"/>
</dbReference>
<feature type="transmembrane region" description="Helical" evidence="8">
    <location>
        <begin position="674"/>
        <end position="696"/>
    </location>
</feature>
<accession>A0ABM5JQ10</accession>
<evidence type="ECO:0000256" key="8">
    <source>
        <dbReference type="SAM" id="Phobius"/>
    </source>
</evidence>
<feature type="transmembrane region" description="Helical" evidence="8">
    <location>
        <begin position="799"/>
        <end position="819"/>
    </location>
</feature>
<dbReference type="InterPro" id="IPR003439">
    <property type="entry name" value="ABC_transporter-like_ATP-bd"/>
</dbReference>
<dbReference type="InterPro" id="IPR044726">
    <property type="entry name" value="ABCC_6TM_D2"/>
</dbReference>
<feature type="transmembrane region" description="Helical" evidence="8">
    <location>
        <begin position="77"/>
        <end position="102"/>
    </location>
</feature>
<feature type="transmembrane region" description="Helical" evidence="8">
    <location>
        <begin position="868"/>
        <end position="890"/>
    </location>
</feature>
<dbReference type="PROSITE" id="PS00211">
    <property type="entry name" value="ABC_TRANSPORTER_1"/>
    <property type="match status" value="2"/>
</dbReference>